<keyword evidence="1" id="KW-0472">Membrane</keyword>
<dbReference type="Proteomes" id="UP001193389">
    <property type="component" value="Chromosome"/>
</dbReference>
<feature type="transmembrane region" description="Helical" evidence="1">
    <location>
        <begin position="20"/>
        <end position="53"/>
    </location>
</feature>
<dbReference type="AlphaFoldDB" id="A0A5K7SEF7"/>
<keyword evidence="1" id="KW-0812">Transmembrane</keyword>
<organism evidence="2 3">
    <name type="scientific">Aquipluma nitroreducens</name>
    <dbReference type="NCBI Taxonomy" id="2010828"/>
    <lineage>
        <taxon>Bacteria</taxon>
        <taxon>Pseudomonadati</taxon>
        <taxon>Bacteroidota</taxon>
        <taxon>Bacteroidia</taxon>
        <taxon>Marinilabiliales</taxon>
        <taxon>Prolixibacteraceae</taxon>
        <taxon>Aquipluma</taxon>
    </lineage>
</organism>
<keyword evidence="1" id="KW-1133">Transmembrane helix</keyword>
<evidence type="ECO:0000313" key="3">
    <source>
        <dbReference type="Proteomes" id="UP001193389"/>
    </source>
</evidence>
<gene>
    <name evidence="2" type="ORF">AQPE_4193</name>
</gene>
<evidence type="ECO:0000256" key="1">
    <source>
        <dbReference type="SAM" id="Phobius"/>
    </source>
</evidence>
<dbReference type="EMBL" id="AP018694">
    <property type="protein sequence ID" value="BBE20002.1"/>
    <property type="molecule type" value="Genomic_DNA"/>
</dbReference>
<evidence type="ECO:0000313" key="2">
    <source>
        <dbReference type="EMBL" id="BBE20002.1"/>
    </source>
</evidence>
<sequence length="154" mass="17173">MIITNKLDKSFGPVGSFSGIIVFVAGLATVYFSLFALILVLTGAFVGFTYSSAEIDFTGKRVRFLNNLFGIIKTGYWVNVKPDMKIRIAKCRKTWRSYSGGNRELGITNEDYRLILCNSSGRKLMPIKKTENLVSAKAELEAICSQLEIKSIEK</sequence>
<dbReference type="RefSeq" id="WP_318348202.1">
    <property type="nucleotide sequence ID" value="NZ_AP018694.1"/>
</dbReference>
<keyword evidence="3" id="KW-1185">Reference proteome</keyword>
<accession>A0A5K7SEF7</accession>
<proteinExistence type="predicted"/>
<protein>
    <submittedName>
        <fullName evidence="2">Uncharacterized protein</fullName>
    </submittedName>
</protein>
<reference evidence="2" key="1">
    <citation type="journal article" date="2020" name="Int. J. Syst. Evol. Microbiol.">
        <title>Aquipluma nitroreducens gen. nov. sp. nov., a novel facultatively anaerobic bacterium isolated from a freshwater lake.</title>
        <authorList>
            <person name="Watanabe M."/>
            <person name="Kojima H."/>
            <person name="Fukui M."/>
        </authorList>
    </citation>
    <scope>NUCLEOTIDE SEQUENCE</scope>
    <source>
        <strain evidence="2">MeG22</strain>
    </source>
</reference>
<name>A0A5K7SEF7_9BACT</name>
<dbReference type="KEGG" id="anf:AQPE_4193"/>